<dbReference type="SUPFAM" id="SSF54001">
    <property type="entry name" value="Cysteine proteinases"/>
    <property type="match status" value="1"/>
</dbReference>
<dbReference type="Pfam" id="PF01841">
    <property type="entry name" value="Transglut_core"/>
    <property type="match status" value="1"/>
</dbReference>
<feature type="domain" description="Transglutaminase-like" evidence="1">
    <location>
        <begin position="190"/>
        <end position="260"/>
    </location>
</feature>
<reference evidence="2 3" key="1">
    <citation type="submission" date="2021-02" db="EMBL/GenBank/DDBJ databases">
        <title>Niveibacterium changnyeongensis HC41.</title>
        <authorList>
            <person name="Kang M."/>
        </authorList>
    </citation>
    <scope>NUCLEOTIDE SEQUENCE [LARGE SCALE GENOMIC DNA]</scope>
    <source>
        <strain evidence="2 3">HC41</strain>
    </source>
</reference>
<protein>
    <submittedName>
        <fullName evidence="2">Transglutaminase family protein</fullName>
    </submittedName>
</protein>
<dbReference type="PANTHER" id="PTHR33490:SF7">
    <property type="entry name" value="BLR2979 PROTEIN"/>
    <property type="match status" value="1"/>
</dbReference>
<evidence type="ECO:0000313" key="3">
    <source>
        <dbReference type="Proteomes" id="UP000663570"/>
    </source>
</evidence>
<name>A0ABX7M1G6_9RHOO</name>
<organism evidence="2 3">
    <name type="scientific">Niveibacterium microcysteis</name>
    <dbReference type="NCBI Taxonomy" id="2811415"/>
    <lineage>
        <taxon>Bacteria</taxon>
        <taxon>Pseudomonadati</taxon>
        <taxon>Pseudomonadota</taxon>
        <taxon>Betaproteobacteria</taxon>
        <taxon>Rhodocyclales</taxon>
        <taxon>Rhodocyclaceae</taxon>
        <taxon>Niveibacterium</taxon>
    </lineage>
</organism>
<evidence type="ECO:0000259" key="1">
    <source>
        <dbReference type="SMART" id="SM00460"/>
    </source>
</evidence>
<dbReference type="InterPro" id="IPR038765">
    <property type="entry name" value="Papain-like_cys_pep_sf"/>
</dbReference>
<keyword evidence="3" id="KW-1185">Reference proteome</keyword>
<proteinExistence type="predicted"/>
<dbReference type="InterPro" id="IPR002931">
    <property type="entry name" value="Transglutaminase-like"/>
</dbReference>
<dbReference type="Pfam" id="PF08379">
    <property type="entry name" value="Bact_transglu_N"/>
    <property type="match status" value="1"/>
</dbReference>
<dbReference type="EMBL" id="CP071060">
    <property type="protein sequence ID" value="QSI75606.1"/>
    <property type="molecule type" value="Genomic_DNA"/>
</dbReference>
<dbReference type="Gene3D" id="3.10.620.30">
    <property type="match status" value="1"/>
</dbReference>
<dbReference type="RefSeq" id="WP_206253327.1">
    <property type="nucleotide sequence ID" value="NZ_CP071060.1"/>
</dbReference>
<dbReference type="SMART" id="SM00460">
    <property type="entry name" value="TGc"/>
    <property type="match status" value="1"/>
</dbReference>
<sequence>MSAVPESGADAVARYFVSHLTRYDYGRPVALGRHVLHLTPRGLPWQRVISHELDADPAPSERLTGLDAFGNPIETLAIALQHHGLDVHARSWVELSERPAAGESPNWESVRDRMVFRAGHRPDAGERDAARFLFESRHVRVKRDLAEWAARSFAPGKSLLDGVRALNDRIHAEFAFDPEATHVATPVMEVLRQRRGVCQDFAHLMLSALRSLGLAARYMSGYLLTTPPPGSPRLVGADASHAWIAVWCPNAGWVEFDPTNGVQAGIGHITLGWGRDFGDVTPLRGVIVGGGEHTPSIEVSVVPEADYAALFGATRRA</sequence>
<accession>A0ABX7M1G6</accession>
<gene>
    <name evidence="2" type="ORF">JY500_14020</name>
</gene>
<evidence type="ECO:0000313" key="2">
    <source>
        <dbReference type="EMBL" id="QSI75606.1"/>
    </source>
</evidence>
<dbReference type="InterPro" id="IPR013589">
    <property type="entry name" value="Bac_transglu_N"/>
</dbReference>
<dbReference type="Proteomes" id="UP000663570">
    <property type="component" value="Chromosome"/>
</dbReference>
<dbReference type="PANTHER" id="PTHR33490">
    <property type="entry name" value="BLR5614 PROTEIN-RELATED"/>
    <property type="match status" value="1"/>
</dbReference>